<keyword evidence="1" id="KW-0812">Transmembrane</keyword>
<evidence type="ECO:0000256" key="1">
    <source>
        <dbReference type="SAM" id="Phobius"/>
    </source>
</evidence>
<keyword evidence="4" id="KW-1185">Reference proteome</keyword>
<dbReference type="Proteomes" id="UP000321514">
    <property type="component" value="Unassembled WGS sequence"/>
</dbReference>
<dbReference type="EMBL" id="BJXR01000006">
    <property type="protein sequence ID" value="GEN05417.1"/>
    <property type="molecule type" value="Genomic_DNA"/>
</dbReference>
<comment type="caution">
    <text evidence="2">The sequence shown here is derived from an EMBL/GenBank/DDBJ whole genome shotgun (WGS) entry which is preliminary data.</text>
</comment>
<proteinExistence type="predicted"/>
<evidence type="ECO:0000313" key="2">
    <source>
        <dbReference type="EMBL" id="GEN05417.1"/>
    </source>
</evidence>
<feature type="transmembrane region" description="Helical" evidence="1">
    <location>
        <begin position="66"/>
        <end position="90"/>
    </location>
</feature>
<evidence type="ECO:0000313" key="4">
    <source>
        <dbReference type="Proteomes" id="UP000183760"/>
    </source>
</evidence>
<organism evidence="2 5">
    <name type="scientific">Myxococcus fulvus</name>
    <dbReference type="NCBI Taxonomy" id="33"/>
    <lineage>
        <taxon>Bacteria</taxon>
        <taxon>Pseudomonadati</taxon>
        <taxon>Myxococcota</taxon>
        <taxon>Myxococcia</taxon>
        <taxon>Myxococcales</taxon>
        <taxon>Cystobacterineae</taxon>
        <taxon>Myxococcaceae</taxon>
        <taxon>Myxococcus</taxon>
    </lineage>
</organism>
<evidence type="ECO:0000313" key="5">
    <source>
        <dbReference type="Proteomes" id="UP000321514"/>
    </source>
</evidence>
<dbReference type="AlphaFoldDB" id="A0A511SV46"/>
<evidence type="ECO:0000313" key="3">
    <source>
        <dbReference type="EMBL" id="SET07745.1"/>
    </source>
</evidence>
<reference evidence="2 5" key="2">
    <citation type="submission" date="2019-07" db="EMBL/GenBank/DDBJ databases">
        <title>Whole genome shotgun sequence of Myxococcus fulvus NBRC 100333.</title>
        <authorList>
            <person name="Hosoyama A."/>
            <person name="Uohara A."/>
            <person name="Ohji S."/>
            <person name="Ichikawa N."/>
        </authorList>
    </citation>
    <scope>NUCLEOTIDE SEQUENCE [LARGE SCALE GENOMIC DNA]</scope>
    <source>
        <strain evidence="2 5">NBRC 100333</strain>
    </source>
</reference>
<keyword evidence="1" id="KW-1133">Transmembrane helix</keyword>
<keyword evidence="1" id="KW-0472">Membrane</keyword>
<gene>
    <name evidence="2" type="ORF">MFU01_04540</name>
    <name evidence="3" type="ORF">SAMN05443572_1011037</name>
</gene>
<name>A0A511SV46_MYXFU</name>
<reference evidence="3 4" key="1">
    <citation type="submission" date="2016-10" db="EMBL/GenBank/DDBJ databases">
        <authorList>
            <person name="Varghese N."/>
            <person name="Submissions S."/>
        </authorList>
    </citation>
    <scope>NUCLEOTIDE SEQUENCE [LARGE SCALE GENOMIC DNA]</scope>
    <source>
        <strain evidence="3 4">DSM 16525</strain>
    </source>
</reference>
<dbReference type="STRING" id="1334629.MFUL124B02_06130"/>
<accession>A0A511SV46</accession>
<feature type="transmembrane region" description="Helical" evidence="1">
    <location>
        <begin position="6"/>
        <end position="34"/>
    </location>
</feature>
<sequence length="96" mass="10497">MDARTLMTFLAFSGGTAIGLIGIAGMRVLAAVAVTGQWPRKRSDWVEYVVFVTGPVRRPRFQLYSILWFLGCGAASMVFIVGVMLLGRWLGQTGLD</sequence>
<dbReference type="EMBL" id="FOIB01000001">
    <property type="protein sequence ID" value="SET07745.1"/>
    <property type="molecule type" value="Genomic_DNA"/>
</dbReference>
<protein>
    <submittedName>
        <fullName evidence="2">Uncharacterized protein</fullName>
    </submittedName>
</protein>
<dbReference type="Proteomes" id="UP000183760">
    <property type="component" value="Unassembled WGS sequence"/>
</dbReference>
<dbReference type="RefSeq" id="WP_074949412.1">
    <property type="nucleotide sequence ID" value="NZ_BJXR01000006.1"/>
</dbReference>